<comment type="catalytic activity">
    <reaction evidence="6">
        <text>(6S)-NADPHX + ATP = ADP + phosphate + NADPH + H(+)</text>
        <dbReference type="Rhea" id="RHEA:32231"/>
        <dbReference type="ChEBI" id="CHEBI:15378"/>
        <dbReference type="ChEBI" id="CHEBI:30616"/>
        <dbReference type="ChEBI" id="CHEBI:43474"/>
        <dbReference type="ChEBI" id="CHEBI:57783"/>
        <dbReference type="ChEBI" id="CHEBI:64076"/>
        <dbReference type="ChEBI" id="CHEBI:456216"/>
        <dbReference type="EC" id="4.2.1.93"/>
    </reaction>
</comment>
<comment type="cofactor">
    <cofactor evidence="6">
        <name>Mg(2+)</name>
        <dbReference type="ChEBI" id="CHEBI:18420"/>
    </cofactor>
</comment>
<feature type="binding site" evidence="6">
    <location>
        <position position="85"/>
    </location>
    <ligand>
        <name>(6S)-NADPHX</name>
        <dbReference type="ChEBI" id="CHEBI:64076"/>
    </ligand>
</feature>
<keyword evidence="9" id="KW-0418">Kinase</keyword>
<dbReference type="CDD" id="cd01171">
    <property type="entry name" value="YXKO-related"/>
    <property type="match status" value="1"/>
</dbReference>
<sequence>MGMLEYILHKGQRGRPLLIAGSPRYHGAPILAGLSCLRAGADYCYLLVRGSNSQVVASASPNFIVSSNIATWKDVHYTNILIGPGLDTEEESVALFLDTMSTRPSRLLLDADAIRIVCKLLQQQDVKTGPLIDQLRAAQSILTPNYAEFRSLYHTAFNSYPLRYEEAMNKLGQSLAFNRLGTILGFMALKPLVKRGGKYYDALIDEPMRLAQHLGIVLLIKGVVDVIVSPDSDDVRIVAERGQPKRSAGQGDILAGILVALLASSAKEPSLFICEKAAILTRKASRAAYKHHGVSMVASDIVSYISMDDRDIMTVLANALSYPGISGILIIGLACLCAISLSAATKLFSCTRCV</sequence>
<dbReference type="GO" id="GO:0046496">
    <property type="term" value="P:nicotinamide nucleotide metabolic process"/>
    <property type="evidence" value="ECO:0007669"/>
    <property type="project" value="UniProtKB-UniRule"/>
</dbReference>
<dbReference type="PROSITE" id="PS51383">
    <property type="entry name" value="YJEF_C_3"/>
    <property type="match status" value="1"/>
</dbReference>
<keyword evidence="6" id="KW-0597">Phosphoprotein</keyword>
<evidence type="ECO:0000256" key="2">
    <source>
        <dbReference type="ARBA" id="ARBA00022840"/>
    </source>
</evidence>
<dbReference type="PANTHER" id="PTHR12592">
    <property type="entry name" value="ATP-DEPENDENT (S)-NAD(P)H-HYDRATE DEHYDRATASE FAMILY MEMBER"/>
    <property type="match status" value="1"/>
</dbReference>
<organism evidence="9 10">
    <name type="scientific">Giardia duodenalis assemblage B</name>
    <dbReference type="NCBI Taxonomy" id="1394984"/>
    <lineage>
        <taxon>Eukaryota</taxon>
        <taxon>Metamonada</taxon>
        <taxon>Diplomonadida</taxon>
        <taxon>Hexamitidae</taxon>
        <taxon>Giardiinae</taxon>
        <taxon>Giardia</taxon>
    </lineage>
</organism>
<keyword evidence="7" id="KW-1133">Transmembrane helix</keyword>
<dbReference type="InterPro" id="IPR029056">
    <property type="entry name" value="Ribokinase-like"/>
</dbReference>
<dbReference type="OrthoDB" id="8110916at2759"/>
<keyword evidence="9" id="KW-0808">Transferase</keyword>
<feature type="binding site" evidence="6">
    <location>
        <begin position="221"/>
        <end position="225"/>
    </location>
    <ligand>
        <name>ATP</name>
        <dbReference type="ChEBI" id="CHEBI:30616"/>
    </ligand>
</feature>
<dbReference type="Gene3D" id="3.40.1190.20">
    <property type="match status" value="1"/>
</dbReference>
<protein>
    <recommendedName>
        <fullName evidence="6">ATP-dependent (S)-NAD(P)H-hydrate dehydratase</fullName>
        <ecNumber evidence="6">4.2.1.93</ecNumber>
    </recommendedName>
    <alternativeName>
        <fullName evidence="6">ATP-dependent NAD(P)HX dehydratase</fullName>
    </alternativeName>
</protein>
<gene>
    <name evidence="9" type="ORF">QR46_2367</name>
</gene>
<comment type="function">
    <text evidence="6">Catalyzes the dehydration of the S-form of NAD(P)HX at the expense of ATP, which is converted to ADP. Together with NAD(P)HX epimerase, which catalyzes the epimerization of the S- and R-forms, the enzyme allows the repair of both epimers of NAD(P)HX, a damaged form of NAD(P)H that is a result of enzymatic or heat-dependent hydration.</text>
</comment>
<name>A0A132NUD2_GIAIN</name>
<comment type="caution">
    <text evidence="9">The sequence shown here is derived from an EMBL/GenBank/DDBJ whole genome shotgun (WGS) entry which is preliminary data.</text>
</comment>
<evidence type="ECO:0000256" key="1">
    <source>
        <dbReference type="ARBA" id="ARBA00022741"/>
    </source>
</evidence>
<dbReference type="AlphaFoldDB" id="A0A132NUD2"/>
<feature type="binding site" evidence="6">
    <location>
        <begin position="242"/>
        <end position="251"/>
    </location>
    <ligand>
        <name>ATP</name>
        <dbReference type="ChEBI" id="CHEBI:30616"/>
    </ligand>
</feature>
<feature type="domain" description="YjeF C-terminal" evidence="8">
    <location>
        <begin position="1"/>
        <end position="312"/>
    </location>
</feature>
<keyword evidence="7" id="KW-0812">Transmembrane</keyword>
<dbReference type="VEuPathDB" id="GiardiaDB:QR46_2367"/>
<dbReference type="Proteomes" id="UP000070089">
    <property type="component" value="Unassembled WGS sequence"/>
</dbReference>
<comment type="similarity">
    <text evidence="6">Belongs to the NnrD/CARKD family.</text>
</comment>
<dbReference type="EMBL" id="JXTI01000061">
    <property type="protein sequence ID" value="KWX13668.1"/>
    <property type="molecule type" value="Genomic_DNA"/>
</dbReference>
<dbReference type="GO" id="GO:0110051">
    <property type="term" value="P:metabolite repair"/>
    <property type="evidence" value="ECO:0007669"/>
    <property type="project" value="TreeGrafter"/>
</dbReference>
<evidence type="ECO:0000256" key="7">
    <source>
        <dbReference type="SAM" id="Phobius"/>
    </source>
</evidence>
<dbReference type="HAMAP" id="MF_01965">
    <property type="entry name" value="NADHX_dehydratase"/>
    <property type="match status" value="1"/>
</dbReference>
<dbReference type="GO" id="GO:0047453">
    <property type="term" value="F:ATP-dependent NAD(P)H-hydrate dehydratase activity"/>
    <property type="evidence" value="ECO:0007669"/>
    <property type="project" value="UniProtKB-UniRule"/>
</dbReference>
<keyword evidence="7" id="KW-0472">Membrane</keyword>
<dbReference type="Pfam" id="PF01256">
    <property type="entry name" value="Carb_kinase"/>
    <property type="match status" value="2"/>
</dbReference>
<evidence type="ECO:0000256" key="5">
    <source>
        <dbReference type="ARBA" id="ARBA00023239"/>
    </source>
</evidence>
<keyword evidence="4 6" id="KW-0520">NAD</keyword>
<evidence type="ECO:0000256" key="6">
    <source>
        <dbReference type="HAMAP-Rule" id="MF_03157"/>
    </source>
</evidence>
<dbReference type="EC" id="4.2.1.93" evidence="6"/>
<proteinExistence type="inferred from homology"/>
<dbReference type="SUPFAM" id="SSF53613">
    <property type="entry name" value="Ribokinase-like"/>
    <property type="match status" value="1"/>
</dbReference>
<dbReference type="InterPro" id="IPR000631">
    <property type="entry name" value="CARKD"/>
</dbReference>
<evidence type="ECO:0000256" key="3">
    <source>
        <dbReference type="ARBA" id="ARBA00022857"/>
    </source>
</evidence>
<comment type="catalytic activity">
    <reaction evidence="6">
        <text>(6S)-NADHX + ATP = ADP + phosphate + NADH + H(+)</text>
        <dbReference type="Rhea" id="RHEA:19017"/>
        <dbReference type="ChEBI" id="CHEBI:15378"/>
        <dbReference type="ChEBI" id="CHEBI:30616"/>
        <dbReference type="ChEBI" id="CHEBI:43474"/>
        <dbReference type="ChEBI" id="CHEBI:57945"/>
        <dbReference type="ChEBI" id="CHEBI:64074"/>
        <dbReference type="ChEBI" id="CHEBI:456216"/>
        <dbReference type="EC" id="4.2.1.93"/>
    </reaction>
</comment>
<evidence type="ECO:0000313" key="10">
    <source>
        <dbReference type="Proteomes" id="UP000070089"/>
    </source>
</evidence>
<keyword evidence="2 6" id="KW-0067">ATP-binding</keyword>
<keyword evidence="5 6" id="KW-0456">Lyase</keyword>
<keyword evidence="1 6" id="KW-0547">Nucleotide-binding</keyword>
<dbReference type="PANTHER" id="PTHR12592:SF0">
    <property type="entry name" value="ATP-DEPENDENT (S)-NAD(P)H-HYDRATE DEHYDRATASE"/>
    <property type="match status" value="1"/>
</dbReference>
<feature type="binding site" evidence="6">
    <location>
        <position position="252"/>
    </location>
    <ligand>
        <name>(6S)-NADPHX</name>
        <dbReference type="ChEBI" id="CHEBI:64076"/>
    </ligand>
</feature>
<evidence type="ECO:0000313" key="9">
    <source>
        <dbReference type="EMBL" id="KWX13668.1"/>
    </source>
</evidence>
<dbReference type="GO" id="GO:0005524">
    <property type="term" value="F:ATP binding"/>
    <property type="evidence" value="ECO:0007669"/>
    <property type="project" value="UniProtKB-KW"/>
</dbReference>
<evidence type="ECO:0000259" key="8">
    <source>
        <dbReference type="PROSITE" id="PS51383"/>
    </source>
</evidence>
<feature type="binding site" evidence="6">
    <location>
        <begin position="145"/>
        <end position="151"/>
    </location>
    <ligand>
        <name>(6S)-NADPHX</name>
        <dbReference type="ChEBI" id="CHEBI:64076"/>
    </ligand>
</feature>
<accession>A0A132NUD2</accession>
<keyword evidence="3" id="KW-0521">NADP</keyword>
<dbReference type="GO" id="GO:0016301">
    <property type="term" value="F:kinase activity"/>
    <property type="evidence" value="ECO:0007669"/>
    <property type="project" value="UniProtKB-KW"/>
</dbReference>
<evidence type="ECO:0000256" key="4">
    <source>
        <dbReference type="ARBA" id="ARBA00023027"/>
    </source>
</evidence>
<feature type="transmembrane region" description="Helical" evidence="7">
    <location>
        <begin position="320"/>
        <end position="344"/>
    </location>
</feature>
<reference evidence="9 10" key="1">
    <citation type="journal article" date="2015" name="Mol. Biochem. Parasitol.">
        <title>Identification of polymorphic genes for use in assemblage B genotyping assays through comparative genomics of multiple assemblage B Giardia duodenalis isolates.</title>
        <authorList>
            <person name="Wielinga C."/>
            <person name="Thompson R.C."/>
            <person name="Monis P."/>
            <person name="Ryan U."/>
        </authorList>
    </citation>
    <scope>NUCLEOTIDE SEQUENCE [LARGE SCALE GENOMIC DNA]</scope>
    <source>
        <strain evidence="9 10">BAH15c1</strain>
    </source>
</reference>